<dbReference type="InterPro" id="IPR042104">
    <property type="entry name" value="PKS_dehydratase_sf"/>
</dbReference>
<keyword evidence="7" id="KW-0012">Acyltransferase</keyword>
<dbReference type="InterPro" id="IPR057326">
    <property type="entry name" value="KR_dom"/>
</dbReference>
<feature type="active site" description="Proton donor; for dehydratase activity" evidence="8">
    <location>
        <position position="1144"/>
    </location>
</feature>
<dbReference type="Proteomes" id="UP001519310">
    <property type="component" value="Unassembled WGS sequence"/>
</dbReference>
<evidence type="ECO:0000256" key="5">
    <source>
        <dbReference type="ARBA" id="ARBA00023194"/>
    </source>
</evidence>
<keyword evidence="13" id="KW-1185">Reference proteome</keyword>
<keyword evidence="6" id="KW-0511">Multifunctional enzyme</keyword>
<dbReference type="SMART" id="SM00825">
    <property type="entry name" value="PKS_KS"/>
    <property type="match status" value="2"/>
</dbReference>
<dbReference type="PANTHER" id="PTHR43775">
    <property type="entry name" value="FATTY ACID SYNTHASE"/>
    <property type="match status" value="1"/>
</dbReference>
<keyword evidence="4" id="KW-0808">Transferase</keyword>
<feature type="region of interest" description="C-terminal hotdog fold" evidence="8">
    <location>
        <begin position="2835"/>
        <end position="2971"/>
    </location>
</feature>
<dbReference type="InterPro" id="IPR011032">
    <property type="entry name" value="GroES-like_sf"/>
</dbReference>
<dbReference type="InterPro" id="IPR016035">
    <property type="entry name" value="Acyl_Trfase/lysoPLipase"/>
</dbReference>
<accession>A0ABS4L5G2</accession>
<dbReference type="PROSITE" id="PS52004">
    <property type="entry name" value="KS3_2"/>
    <property type="match status" value="2"/>
</dbReference>
<dbReference type="InterPro" id="IPR050091">
    <property type="entry name" value="PKS_NRPS_Biosynth_Enz"/>
</dbReference>
<dbReference type="Pfam" id="PF22953">
    <property type="entry name" value="SpnB_Rossmann"/>
    <property type="match status" value="2"/>
</dbReference>
<dbReference type="Pfam" id="PF02801">
    <property type="entry name" value="Ketoacyl-synt_C"/>
    <property type="match status" value="2"/>
</dbReference>
<comment type="caution">
    <text evidence="12">The sequence shown here is derived from an EMBL/GenBank/DDBJ whole genome shotgun (WGS) entry which is preliminary data.</text>
</comment>
<evidence type="ECO:0000256" key="1">
    <source>
        <dbReference type="ARBA" id="ARBA00004792"/>
    </source>
</evidence>
<dbReference type="Pfam" id="PF08240">
    <property type="entry name" value="ADH_N"/>
    <property type="match status" value="1"/>
</dbReference>
<dbReference type="InterPro" id="IPR001227">
    <property type="entry name" value="Ac_transferase_dom_sf"/>
</dbReference>
<sequence>MTNEAQLVDYLKKMAADLRQAHRRIKKLEAGDAEPIAIVGMACRLPGDVGSPDELWELVRRGGDAIGPMPQDRGWDLDGLYHPDPDHSGTAYATEGGFLSGAASFDSEFFGIAPREALAMDPQQRLLLETAWEALENAGVDPRSLAGSRTGVFTGLMYHDYASGPGMLPDEVEGYLSTGMAASVASGRISYFLGLEGPAVTLDTACSSSLVALHLAVQALRDGECDMALAGGATVMSTPATFVENSRQRGLSRTGRCKSFAAAADGVGWGEGSALIVVERLSDARRKGHDVLAIVRGSAVNQDGASNGLTSPNGPSQQRVIQQALASARLGTADVDVVEAHGTGTTLGDPIEAQALLATYGQDRPADQPLWLGSVKSNLGHTQAAAGAAGIIKMVMAMRHEELPRTLHVDGPTPEVDWSAGAVELLTENRPWPRADRPRRAGISSFGISGTNVHVIVEEPAAADLAADAPEETDAPDGNRPPAPAALPVVPVLLSAATAAALPAQAARLHEHLLGRPDLALGDLACALATKRTAFEHRAVLLAEDREELLRELAGLMGAAPSAGSVGGLASEVRGAFLFTGQGAQRPGMGRELYETFPVYARALEAVCAELDPRLDRPLLTVLLAGADTEDARLLDQTLYTQAATFALGVALFRLLEEWGVRPRLLSGHSVGELTAAHVSGMLSLTDACALVAARGRLMQELPAGGAMVSVAATEDEVLPLLAGHEASAGVAAVNGPGSVVVSGAEDVVTAIAAHFTELGRRTRRLPVSHAFHSPLMEPVVEELRRVAQGLAFQPADIPVVSSVTGTVLAPQDWADPGYWARQVREPVRFHDVVRTLAEDGVTVFLELGADGALTSMVNETLAALGGEDFVVAPALRRERPEVRTLTTLLARAHAAGLPVDWAAFFAGQDAREVDLPTYAFQHAHYWVQTLPGSGDVTAAGLAPADHPLLGAALVPATGGGWLFTGRLSTDTHPWLAGHALGDTVVLPGTAVAELALWAGARIGLESVADLTLELPLALPSGGGVRVQVALGAPDASGDREFTVHAQVEGSAEDVWTRHAGGRLTAAGTEPADDLAAWPPAGAEELSVDGFYADFAAAGFHYGPAFQGLRTVWRQGDRVYAEVRLPDEVAGDADSFSLHPALADAALHAAAFVPGEFGREQRGRLPFEWRGVSLHAAGASFLRVRLTPNGPDSLALLFADADGRPVATVDSLVVRPAGRVAEPGGPSDAMFVPSWAPAAAAEPAGLWAVLGSGALAGLPGAEAHSDLAALGAATDAGAPVPDFVVVATPAPADGKDGADAAHDSAQRALDLLRSWLADERFVSSRLVAVTRHANAVSPGEEPDPAQAAVWGLLSSAVTEHPGRIVLVDLDDAPQSLEALRRAVASDEPRTVLRNGAAHVPRLARAGAADGAAQGIDPEGTALITGGTGTLGALLAHHLVTRHGVTRLLLTSRQGPDAPGATELHDRLTQAGAHVTITACDITDPHQLTQLLDTIPTSHPLTTVIHTAGTLDDATTTTLTDHQLHHVLRPKIDGATNLHHHTLHHPVTTFVLYSSAAGQLGTAGQANYAAANTYLDALAHHRRAHGHPATSLAWGFWAQRSGMTGHLADEEAVMRRMAGAGVLPISEEQGLALFDAAVALDAPVCVPMPLDLAALRTQAGAGTLPPLLRGLVRAPARRAAAAPGTAGSPAFAAELAALPQAERTRRLLDLVRTHAATALGYPTSEGLDAKRTFRELGFDSLAAIELRNGVGGATGLRLPATLVFDHPTPSAVVDFLLGELTGGVQARPAARPAVSASGADEPIAIVGMACRYPGGVSSPEELWELVLSGRDAIAGMPEDRGWDVERLYDPELTRPGTSYVRQGGFLYDAADFDPEFFGISPREALAMDPQQRLLLETAWEALEHAGIDPHAVRGSRTGVFTGMMYHDYATDRAELPEEAEGFIGTGSAGSVASGRIAFTLGLEGPALTIDTACSSSLVALHLAAQALRSGECDLALAGGVTVMSTPAVFVELSRQGGLSPDGRCRSFADGADGTGWGEGAGLLLVERLSDARRNGHPVLAIVRGTAVNQDGASNGLTAPNGPAQQRVIEEALDNAGLGLGDVDVVEAHGTGTTLGDPIEAQALLATYGRDRPAGRPLRLGSVKSNMGHTQAAAGAAGIIKMVMAMRHGVMPKTLHVDSPSSQIDWTSGGVELLTEAQEWPADGAPRRAGVSSFGISGTNAHVIIEQPPAPAPVAAVPAAPEVVPWVLSGHDRAALYAQAEQLVAHLEAHPELSPADVGRTLTGRAALPHRAVVLGADRDALLSGASGLAGRVGDPDAALPPGVAEGSVLGDDRVVFVFPGQGAQWAGMAAELLDSSPVFRARVQECEEALSPYVDWSLLAVLRQEPGTPPWDRVDVVQPALWAVMVSLAEVWRSYGVEPDAVIGHSQGEIAAACVCGALDLGDGARIVALRAKAIGSALAGRGGMVSVALPSAAARDLIAGWPGTISVASVNGPVSTVVAGEPGALDELLARCAEDGVRARRIPVDYASHTAQVEEIEADLAAELKGIAPRSSSIPFFSTLTGGTLDTAELDAGYWYRNLRHTVEFEGATRAALAQGFTVFAEISPHPVLVPSVQDSIDDAGAAAAAVGSLRREDGGLRRMLTSVAEAGVLGVDIDWTPVFAGAARQVELPTYAFQRRRFWLEGRRGAGDLTATGLESADHPLLGAAVVMAGGEGVVLTGLLSGRTHPWLLDHAVSGTVLLPGTAFVDLAIRAGDHLGHPHLEELTLQAPLLLGTGPDDDVTVQVRATPDAGADGCTVTVHSRTGDGDWTLHATGTLGQEAPAEPVPDAAWPPAGAEPVALDGVYDELAEGGYHYGPAFRGLEAVWRRDGELFAEIRLPETEREEAARFGVHPALLDSALHAMAVAGDQESGVKLPFAWTGVHLYATGATAARVRLTPAGDQLSLLLTDDTGRPVVAVRSLVTRPAAIGQTSGGALEEALLHLDWAVLPAGAEGDGAVPYTLVGEDPFGLADGAERVLPDLAALAADGPVPDTVVTCLAPAGSGDPVTAAHAAAQETLERVRAWLADERFATSRLVLVTTGAVAAGDAEDVTDLPHATSWGLVTSAQTENPDRFGLVDLDGRPESRDAFPAALEGSEPRIAVRRGTVTAPRLARARSHSALLPPSGGVPWRLESTGSGTIENLALVPCPEVLDPLGPGQVRIAVHAVGMNFRDVVVALGVVTTQKGIGGDVAGVVMETGSGVTNVAVGDRVLGLCSDSFGPVAVCDHRFLTPMPDGWSYEQAATIPITHLTAYYGLVDLAAVQQGESVLVHAAAGGVGIAAVQLARHLGAEVYGTASPGKWQTLRDHGLDAPHIANSRTLEFEQWFMETSAGCGVDVVLDCLAGEFVDAGLRLQPRGGRFLEMGKTDKRDPAQVAEAYPGVAYQAYDLMEAGPDRIQEMLVAVMDLYRAGALVPPPITTYDVRRARDAMRDLSQAKLVGKAVLTVPQGIDPEGTALITGGTGTLGALLAHHLVTRHGVTRLLLTSRQGPDAPGATELHDRLTQAGAHVTITACDITDPHQLTQLLDTIPTPHPLTTVIHTAGTLDDATTTTLTDHQLHHVLRPKIDGATNLHHHTLHHPVTTFVLYSSAAGQLGTAGQANYAAANTYLDALAHHRRAHGHPATSLAWGFWAQRSGMTGHLADEEVERMSRAGMRPLEDAEGLALFDAACAADVPLQVITRLTPAALKGDPDRVPHLFRGLVRSTSRRVVRAGNDGAELSTRLAALPAAERHRRLLDVVRSNAATVLGHASAEAVAPDRSFNELGFDSLTAVEFRNRLGTATGLRLPATLVFEHPTPDALAGYLLAELAPAGISDVEAALSDVDALEAALAAIAADDGDRDRVTRRLRGLLSKWSAGDAEPASAHGLDDLDTASTDDLFDAIDQGFGL</sequence>
<dbReference type="SUPFAM" id="SSF47336">
    <property type="entry name" value="ACP-like"/>
    <property type="match status" value="2"/>
</dbReference>
<feature type="domain" description="Carrier" evidence="9">
    <location>
        <begin position="3771"/>
        <end position="3846"/>
    </location>
</feature>
<feature type="region of interest" description="C-terminal hotdog fold" evidence="8">
    <location>
        <begin position="1083"/>
        <end position="1223"/>
    </location>
</feature>
<dbReference type="SMART" id="SM00827">
    <property type="entry name" value="PKS_AT"/>
    <property type="match status" value="2"/>
</dbReference>
<dbReference type="InterPro" id="IPR018201">
    <property type="entry name" value="Ketoacyl_synth_AS"/>
</dbReference>
<dbReference type="Pfam" id="PF00109">
    <property type="entry name" value="ketoacyl-synt"/>
    <property type="match status" value="2"/>
</dbReference>
<dbReference type="Pfam" id="PF08659">
    <property type="entry name" value="KR"/>
    <property type="match status" value="2"/>
</dbReference>
<dbReference type="SUPFAM" id="SSF53901">
    <property type="entry name" value="Thiolase-like"/>
    <property type="match status" value="2"/>
</dbReference>
<dbReference type="CDD" id="cd08956">
    <property type="entry name" value="KR_3_FAS_SDR_x"/>
    <property type="match status" value="2"/>
</dbReference>
<dbReference type="PANTHER" id="PTHR43775:SF51">
    <property type="entry name" value="INACTIVE PHENOLPHTHIOCEROL SYNTHESIS POLYKETIDE SYNTHASE TYPE I PKS1-RELATED"/>
    <property type="match status" value="1"/>
</dbReference>
<dbReference type="SUPFAM" id="SSF51735">
    <property type="entry name" value="NAD(P)-binding Rossmann-fold domains"/>
    <property type="match status" value="5"/>
</dbReference>
<dbReference type="Gene3D" id="3.10.129.110">
    <property type="entry name" value="Polyketide synthase dehydratase"/>
    <property type="match status" value="2"/>
</dbReference>
<dbReference type="InterPro" id="IPR013968">
    <property type="entry name" value="PKS_KR"/>
</dbReference>
<dbReference type="CDD" id="cd05195">
    <property type="entry name" value="enoyl_red"/>
    <property type="match status" value="1"/>
</dbReference>
<dbReference type="InterPro" id="IPR009081">
    <property type="entry name" value="PP-bd_ACP"/>
</dbReference>
<dbReference type="InterPro" id="IPR049552">
    <property type="entry name" value="PKS_DH_N"/>
</dbReference>
<dbReference type="InterPro" id="IPR049551">
    <property type="entry name" value="PKS_DH_C"/>
</dbReference>
<evidence type="ECO:0000256" key="8">
    <source>
        <dbReference type="PROSITE-ProRule" id="PRU01363"/>
    </source>
</evidence>
<dbReference type="Pfam" id="PF00550">
    <property type="entry name" value="PP-binding"/>
    <property type="match status" value="2"/>
</dbReference>
<dbReference type="PROSITE" id="PS00606">
    <property type="entry name" value="KS3_1"/>
    <property type="match status" value="2"/>
</dbReference>
<dbReference type="Gene3D" id="3.40.50.11460">
    <property type="match status" value="1"/>
</dbReference>
<dbReference type="SMART" id="SM00822">
    <property type="entry name" value="PKS_KR"/>
    <property type="match status" value="2"/>
</dbReference>
<evidence type="ECO:0000256" key="3">
    <source>
        <dbReference type="ARBA" id="ARBA00022553"/>
    </source>
</evidence>
<evidence type="ECO:0000259" key="9">
    <source>
        <dbReference type="PROSITE" id="PS50075"/>
    </source>
</evidence>
<dbReference type="InterPro" id="IPR016039">
    <property type="entry name" value="Thiolase-like"/>
</dbReference>
<reference evidence="12 13" key="1">
    <citation type="submission" date="2021-03" db="EMBL/GenBank/DDBJ databases">
        <title>Genomic Encyclopedia of Type Strains, Phase IV (KMG-IV): sequencing the most valuable type-strain genomes for metagenomic binning, comparative biology and taxonomic classification.</title>
        <authorList>
            <person name="Goeker M."/>
        </authorList>
    </citation>
    <scope>NUCLEOTIDE SEQUENCE [LARGE SCALE GENOMIC DNA]</scope>
    <source>
        <strain evidence="12 13">DSM 40526</strain>
    </source>
</reference>
<feature type="active site" description="Proton acceptor; for dehydratase activity" evidence="8">
    <location>
        <position position="979"/>
    </location>
</feature>
<dbReference type="Gene3D" id="1.10.1200.10">
    <property type="entry name" value="ACP-like"/>
    <property type="match status" value="2"/>
</dbReference>
<feature type="region of interest" description="N-terminal hotdog fold" evidence="8">
    <location>
        <begin position="2700"/>
        <end position="2823"/>
    </location>
</feature>
<dbReference type="SUPFAM" id="SSF50129">
    <property type="entry name" value="GroES-like"/>
    <property type="match status" value="1"/>
</dbReference>
<feature type="domain" description="PKS/mFAS DH" evidence="11">
    <location>
        <begin position="947"/>
        <end position="1223"/>
    </location>
</feature>
<dbReference type="InterPro" id="IPR020843">
    <property type="entry name" value="ER"/>
</dbReference>
<dbReference type="Pfam" id="PF21089">
    <property type="entry name" value="PKS_DH_N"/>
    <property type="match status" value="2"/>
</dbReference>
<dbReference type="InterPro" id="IPR014031">
    <property type="entry name" value="Ketoacyl_synth_C"/>
</dbReference>
<evidence type="ECO:0000256" key="4">
    <source>
        <dbReference type="ARBA" id="ARBA00022679"/>
    </source>
</evidence>
<evidence type="ECO:0000256" key="7">
    <source>
        <dbReference type="ARBA" id="ARBA00023315"/>
    </source>
</evidence>
<dbReference type="SUPFAM" id="SSF52151">
    <property type="entry name" value="FabD/lysophospholipase-like"/>
    <property type="match status" value="2"/>
</dbReference>
<dbReference type="Pfam" id="PF16197">
    <property type="entry name" value="KAsynt_C_assoc"/>
    <property type="match status" value="2"/>
</dbReference>
<dbReference type="InterPro" id="IPR002364">
    <property type="entry name" value="Quin_OxRdtase/zeta-crystal_CS"/>
</dbReference>
<feature type="domain" description="Carrier" evidence="9">
    <location>
        <begin position="1704"/>
        <end position="1779"/>
    </location>
</feature>
<evidence type="ECO:0000259" key="10">
    <source>
        <dbReference type="PROSITE" id="PS52004"/>
    </source>
</evidence>
<dbReference type="EMBL" id="JAGGLQ010000005">
    <property type="protein sequence ID" value="MBP2037354.1"/>
    <property type="molecule type" value="Genomic_DNA"/>
</dbReference>
<dbReference type="Gene3D" id="3.90.180.10">
    <property type="entry name" value="Medium-chain alcohol dehydrogenases, catalytic domain"/>
    <property type="match status" value="1"/>
</dbReference>
<dbReference type="Gene3D" id="3.40.47.10">
    <property type="match status" value="2"/>
</dbReference>
<dbReference type="InterPro" id="IPR036291">
    <property type="entry name" value="NAD(P)-bd_dom_sf"/>
</dbReference>
<dbReference type="InterPro" id="IPR032821">
    <property type="entry name" value="PKS_assoc"/>
</dbReference>
<keyword evidence="5" id="KW-0045">Antibiotic biosynthesis</keyword>
<dbReference type="InterPro" id="IPR014030">
    <property type="entry name" value="Ketoacyl_synth_N"/>
</dbReference>
<dbReference type="InterPro" id="IPR055123">
    <property type="entry name" value="SpnB-like_Rossmann"/>
</dbReference>
<feature type="active site" description="Proton acceptor; for dehydratase activity" evidence="8">
    <location>
        <position position="2732"/>
    </location>
</feature>
<feature type="active site" description="Proton donor; for dehydratase activity" evidence="8">
    <location>
        <position position="2896"/>
    </location>
</feature>
<dbReference type="Gene3D" id="3.40.50.720">
    <property type="entry name" value="NAD(P)-binding Rossmann-like Domain"/>
    <property type="match status" value="2"/>
</dbReference>
<evidence type="ECO:0000259" key="11">
    <source>
        <dbReference type="PROSITE" id="PS52019"/>
    </source>
</evidence>
<dbReference type="InterPro" id="IPR013154">
    <property type="entry name" value="ADH-like_N"/>
</dbReference>
<dbReference type="InterPro" id="IPR014043">
    <property type="entry name" value="Acyl_transferase_dom"/>
</dbReference>
<gene>
    <name evidence="12" type="ORF">J2Z77_003155</name>
</gene>
<comment type="pathway">
    <text evidence="1">Antibiotic biosynthesis.</text>
</comment>
<evidence type="ECO:0000313" key="12">
    <source>
        <dbReference type="EMBL" id="MBP2037354.1"/>
    </source>
</evidence>
<dbReference type="SMART" id="SM00823">
    <property type="entry name" value="PKS_PP"/>
    <property type="match status" value="2"/>
</dbReference>
<dbReference type="Pfam" id="PF13602">
    <property type="entry name" value="ADH_zinc_N_2"/>
    <property type="match status" value="1"/>
</dbReference>
<dbReference type="InterPro" id="IPR006162">
    <property type="entry name" value="Ppantetheine_attach_site"/>
</dbReference>
<dbReference type="Pfam" id="PF14765">
    <property type="entry name" value="PS-DH"/>
    <property type="match status" value="2"/>
</dbReference>
<organism evidence="12 13">
    <name type="scientific">Streptomyces avidinii</name>
    <dbReference type="NCBI Taxonomy" id="1895"/>
    <lineage>
        <taxon>Bacteria</taxon>
        <taxon>Bacillati</taxon>
        <taxon>Actinomycetota</taxon>
        <taxon>Actinomycetes</taxon>
        <taxon>Kitasatosporales</taxon>
        <taxon>Streptomycetaceae</taxon>
        <taxon>Streptomyces</taxon>
    </lineage>
</organism>
<dbReference type="Pfam" id="PF00698">
    <property type="entry name" value="Acyl_transf_1"/>
    <property type="match status" value="2"/>
</dbReference>
<dbReference type="SUPFAM" id="SSF55048">
    <property type="entry name" value="Probable ACP-binding domain of malonyl-CoA ACP transacylase"/>
    <property type="match status" value="2"/>
</dbReference>
<dbReference type="InterPro" id="IPR049900">
    <property type="entry name" value="PKS_mFAS_DH"/>
</dbReference>
<protein>
    <submittedName>
        <fullName evidence="12">Acyl transferase domain-containing protein/NADPH:quinone reductase-like Zn-dependent oxidoreductase/short-subunit dehydrogenase/acyl carrier protein</fullName>
    </submittedName>
</protein>
<dbReference type="RefSeq" id="WP_209468380.1">
    <property type="nucleotide sequence ID" value="NZ_JAGGLQ010000005.1"/>
</dbReference>
<dbReference type="PROSITE" id="PS50075">
    <property type="entry name" value="CARRIER"/>
    <property type="match status" value="2"/>
</dbReference>
<dbReference type="PROSITE" id="PS00012">
    <property type="entry name" value="PHOSPHOPANTETHEINE"/>
    <property type="match status" value="1"/>
</dbReference>
<proteinExistence type="predicted"/>
<name>A0ABS4L5G2_STRAV</name>
<keyword evidence="2" id="KW-0596">Phosphopantetheine</keyword>
<dbReference type="CDD" id="cd00833">
    <property type="entry name" value="PKS"/>
    <property type="match status" value="2"/>
</dbReference>
<dbReference type="InterPro" id="IPR020807">
    <property type="entry name" value="PKS_DH"/>
</dbReference>
<evidence type="ECO:0000256" key="6">
    <source>
        <dbReference type="ARBA" id="ARBA00023268"/>
    </source>
</evidence>
<feature type="domain" description="Ketosynthase family 3 (KS3)" evidence="10">
    <location>
        <begin position="33"/>
        <end position="459"/>
    </location>
</feature>
<keyword evidence="3" id="KW-0597">Phosphoprotein</keyword>
<dbReference type="PROSITE" id="PS52019">
    <property type="entry name" value="PKS_MFAS_DH"/>
    <property type="match status" value="2"/>
</dbReference>
<dbReference type="InterPro" id="IPR020841">
    <property type="entry name" value="PKS_Beta-ketoAc_synthase_dom"/>
</dbReference>
<dbReference type="InterPro" id="IPR016036">
    <property type="entry name" value="Malonyl_transacylase_ACP-bd"/>
</dbReference>
<dbReference type="SMART" id="SM00829">
    <property type="entry name" value="PKS_ER"/>
    <property type="match status" value="1"/>
</dbReference>
<evidence type="ECO:0000256" key="2">
    <source>
        <dbReference type="ARBA" id="ARBA00022450"/>
    </source>
</evidence>
<feature type="domain" description="PKS/mFAS DH" evidence="11">
    <location>
        <begin position="2700"/>
        <end position="2971"/>
    </location>
</feature>
<evidence type="ECO:0000313" key="13">
    <source>
        <dbReference type="Proteomes" id="UP001519310"/>
    </source>
</evidence>
<dbReference type="PROSITE" id="PS01162">
    <property type="entry name" value="QOR_ZETA_CRYSTAL"/>
    <property type="match status" value="1"/>
</dbReference>
<dbReference type="InterPro" id="IPR020806">
    <property type="entry name" value="PKS_PP-bd"/>
</dbReference>
<feature type="region of interest" description="N-terminal hotdog fold" evidence="8">
    <location>
        <begin position="947"/>
        <end position="1071"/>
    </location>
</feature>
<dbReference type="SMART" id="SM01294">
    <property type="entry name" value="PKS_PP_betabranch"/>
    <property type="match status" value="2"/>
</dbReference>
<dbReference type="SMART" id="SM00826">
    <property type="entry name" value="PKS_DH"/>
    <property type="match status" value="2"/>
</dbReference>
<dbReference type="InterPro" id="IPR036736">
    <property type="entry name" value="ACP-like_sf"/>
</dbReference>
<dbReference type="Gene3D" id="3.40.366.10">
    <property type="entry name" value="Malonyl-Coenzyme A Acyl Carrier Protein, domain 2"/>
    <property type="match status" value="2"/>
</dbReference>
<dbReference type="Gene3D" id="3.30.70.3290">
    <property type="match status" value="2"/>
</dbReference>
<feature type="domain" description="Ketosynthase family 3 (KS3)" evidence="10">
    <location>
        <begin position="1799"/>
        <end position="2225"/>
    </location>
</feature>